<protein>
    <submittedName>
        <fullName evidence="3">Pentatricopeptide repeat-containing protein 2, mitochondrial-like</fullName>
    </submittedName>
</protein>
<keyword evidence="1" id="KW-0472">Membrane</keyword>
<proteinExistence type="predicted"/>
<dbReference type="AlphaFoldDB" id="A0AAJ7DTD6"/>
<gene>
    <name evidence="3" type="primary">LOC105360751</name>
</gene>
<keyword evidence="2" id="KW-1185">Reference proteome</keyword>
<dbReference type="InterPro" id="IPR034629">
    <property type="entry name" value="PTCD2"/>
</dbReference>
<dbReference type="RefSeq" id="XP_011496051.1">
    <property type="nucleotide sequence ID" value="XM_011497749.1"/>
</dbReference>
<dbReference type="PANTHER" id="PTHR14700">
    <property type="entry name" value="PENTATRICOPEPTIDE REPEAT-CONTAINING PROTEIN 2, MITOCHONDRIAL"/>
    <property type="match status" value="1"/>
</dbReference>
<dbReference type="Proteomes" id="UP000695007">
    <property type="component" value="Unplaced"/>
</dbReference>
<dbReference type="PANTHER" id="PTHR14700:SF0">
    <property type="entry name" value="PENTATRICOPEPTIDE REPEAT-CONTAINING PROTEIN 2, MITOCHONDRIAL"/>
    <property type="match status" value="1"/>
</dbReference>
<dbReference type="SUPFAM" id="SSF48452">
    <property type="entry name" value="TPR-like"/>
    <property type="match status" value="1"/>
</dbReference>
<dbReference type="KEGG" id="csol:105360751"/>
<evidence type="ECO:0000313" key="2">
    <source>
        <dbReference type="Proteomes" id="UP000695007"/>
    </source>
</evidence>
<reference evidence="3" key="1">
    <citation type="submission" date="2025-08" db="UniProtKB">
        <authorList>
            <consortium name="RefSeq"/>
        </authorList>
    </citation>
    <scope>IDENTIFICATION</scope>
</reference>
<organism evidence="2 3">
    <name type="scientific">Ceratosolen solmsi marchali</name>
    <dbReference type="NCBI Taxonomy" id="326594"/>
    <lineage>
        <taxon>Eukaryota</taxon>
        <taxon>Metazoa</taxon>
        <taxon>Ecdysozoa</taxon>
        <taxon>Arthropoda</taxon>
        <taxon>Hexapoda</taxon>
        <taxon>Insecta</taxon>
        <taxon>Pterygota</taxon>
        <taxon>Neoptera</taxon>
        <taxon>Endopterygota</taxon>
        <taxon>Hymenoptera</taxon>
        <taxon>Apocrita</taxon>
        <taxon>Proctotrupomorpha</taxon>
        <taxon>Chalcidoidea</taxon>
        <taxon>Agaonidae</taxon>
        <taxon>Agaoninae</taxon>
        <taxon>Ceratosolen</taxon>
    </lineage>
</organism>
<feature type="transmembrane region" description="Helical" evidence="1">
    <location>
        <begin position="113"/>
        <end position="131"/>
    </location>
</feature>
<dbReference type="GeneID" id="105360751"/>
<keyword evidence="1" id="KW-1133">Transmembrane helix</keyword>
<dbReference type="GO" id="GO:0005739">
    <property type="term" value="C:mitochondrion"/>
    <property type="evidence" value="ECO:0007669"/>
    <property type="project" value="InterPro"/>
</dbReference>
<evidence type="ECO:0000256" key="1">
    <source>
        <dbReference type="SAM" id="Phobius"/>
    </source>
</evidence>
<dbReference type="Gene3D" id="1.25.40.10">
    <property type="entry name" value="Tetratricopeptide repeat domain"/>
    <property type="match status" value="1"/>
</dbReference>
<dbReference type="InterPro" id="IPR011990">
    <property type="entry name" value="TPR-like_helical_dom_sf"/>
</dbReference>
<name>A0AAJ7DTD6_9HYME</name>
<keyword evidence="1" id="KW-0812">Transmembrane</keyword>
<dbReference type="GO" id="GO:0050684">
    <property type="term" value="P:regulation of mRNA processing"/>
    <property type="evidence" value="ECO:0007669"/>
    <property type="project" value="InterPro"/>
</dbReference>
<dbReference type="GO" id="GO:0007005">
    <property type="term" value="P:mitochondrion organization"/>
    <property type="evidence" value="ECO:0007669"/>
    <property type="project" value="TreeGrafter"/>
</dbReference>
<accession>A0AAJ7DTD6</accession>
<evidence type="ECO:0000313" key="3">
    <source>
        <dbReference type="RefSeq" id="XP_011496051.1"/>
    </source>
</evidence>
<dbReference type="GO" id="GO:0003723">
    <property type="term" value="F:RNA binding"/>
    <property type="evidence" value="ECO:0007669"/>
    <property type="project" value="TreeGrafter"/>
</dbReference>
<sequence length="380" mass="44489">MAKQITNIAKNGFSLFNKNTLSCVNINVTRLLYTPNSLGLDGYLNSRDYVKHQFLSMDTMFRQKMNDNISNYGDERLIFTEDLKNMLHLVEKNPSDLELMLKMIKKYNSQNKLRFGSFVFGTIVMRVYYYLDEVDLALNALRDPELNGFFDQITSYQLIMDLLYNHGKYIEIKELYDDLQQKCINGQPHPRNPFILVMAACYKENTPESYDYALKVLKDSQLKGNRNPRRSIMYLAALALKQNDPQTALEITSLARNPNYIAIRCLKIESYVKLKRPEEIMIYLRNSLQVDSSATKLSYFSDTVYKIDNFINEENLESNHDLVQLLKQIKQQDFIQTGTLSNHLDSEIQVLKHDRNQTFDKEFNHNRKRKVTFPEMRGVV</sequence>